<dbReference type="RefSeq" id="WP_227739615.1">
    <property type="nucleotide sequence ID" value="NZ_BAOJ01000037.1"/>
</dbReference>
<comment type="caution">
    <text evidence="2">The sequence shown here is derived from an EMBL/GenBank/DDBJ whole genome shotgun (WGS) entry which is preliminary data.</text>
</comment>
<keyword evidence="3" id="KW-1185">Reference proteome</keyword>
<evidence type="ECO:0008006" key="4">
    <source>
        <dbReference type="Google" id="ProtNLM"/>
    </source>
</evidence>
<dbReference type="Pfam" id="PF11736">
    <property type="entry name" value="DUF3299"/>
    <property type="match status" value="1"/>
</dbReference>
<dbReference type="Proteomes" id="UP000321922">
    <property type="component" value="Unassembled WGS sequence"/>
</dbReference>
<name>A0A511QKL9_9VIBR</name>
<feature type="chain" id="PRO_5022242389" description="Lipoprotein" evidence="1">
    <location>
        <begin position="24"/>
        <end position="184"/>
    </location>
</feature>
<keyword evidence="1" id="KW-0732">Signal</keyword>
<organism evidence="2 3">
    <name type="scientific">Vibrio sagamiensis NBRC 104589</name>
    <dbReference type="NCBI Taxonomy" id="1219064"/>
    <lineage>
        <taxon>Bacteria</taxon>
        <taxon>Pseudomonadati</taxon>
        <taxon>Pseudomonadota</taxon>
        <taxon>Gammaproteobacteria</taxon>
        <taxon>Vibrionales</taxon>
        <taxon>Vibrionaceae</taxon>
        <taxon>Vibrio</taxon>
    </lineage>
</organism>
<sequence length="184" mass="20028">MWKNILVNSVLLMSLTTTGIAAAASTSEVNKNSDAKKAVQTESKVQVLDWIDLIPEAERKMFDSGGMPAANHSGGQAKQNKVGMVRKDLNGKTVKIPGFVIPLEGDANSVTEFLLVPYFGACIHVPPPPPNQIIYVKFPKGAPVQDLWDVVYVIGTLKTQTMNHEIAETGYVLEGSKLEPYDDM</sequence>
<dbReference type="InterPro" id="IPR021727">
    <property type="entry name" value="DUF3299"/>
</dbReference>
<dbReference type="AlphaFoldDB" id="A0A511QKL9"/>
<evidence type="ECO:0000313" key="3">
    <source>
        <dbReference type="Proteomes" id="UP000321922"/>
    </source>
</evidence>
<gene>
    <name evidence="2" type="ORF">VSA01S_31240</name>
</gene>
<dbReference type="Gene3D" id="2.40.50.870">
    <property type="entry name" value="Protein of unknown function (DUF3299)"/>
    <property type="match status" value="1"/>
</dbReference>
<accession>A0A511QKL9</accession>
<reference evidence="2 3" key="1">
    <citation type="submission" date="2019-07" db="EMBL/GenBank/DDBJ databases">
        <title>Whole genome shotgun sequence of Vibrio sagamiensis NBRC 104589.</title>
        <authorList>
            <person name="Hosoyama A."/>
            <person name="Uohara A."/>
            <person name="Ohji S."/>
            <person name="Ichikawa N."/>
        </authorList>
    </citation>
    <scope>NUCLEOTIDE SEQUENCE [LARGE SCALE GENOMIC DNA]</scope>
    <source>
        <strain evidence="2 3">NBRC 104589</strain>
    </source>
</reference>
<dbReference type="EMBL" id="BJXJ01000038">
    <property type="protein sequence ID" value="GEM77012.1"/>
    <property type="molecule type" value="Genomic_DNA"/>
</dbReference>
<evidence type="ECO:0000313" key="2">
    <source>
        <dbReference type="EMBL" id="GEM77012.1"/>
    </source>
</evidence>
<proteinExistence type="predicted"/>
<feature type="signal peptide" evidence="1">
    <location>
        <begin position="1"/>
        <end position="23"/>
    </location>
</feature>
<protein>
    <recommendedName>
        <fullName evidence="4">Lipoprotein</fullName>
    </recommendedName>
</protein>
<evidence type="ECO:0000256" key="1">
    <source>
        <dbReference type="SAM" id="SignalP"/>
    </source>
</evidence>